<dbReference type="EMBL" id="JAZDUF010000003">
    <property type="protein sequence ID" value="MEE3851234.1"/>
    <property type="molecule type" value="Genomic_DNA"/>
</dbReference>
<evidence type="ECO:0000313" key="2">
    <source>
        <dbReference type="Proteomes" id="UP001347146"/>
    </source>
</evidence>
<dbReference type="RefSeq" id="WP_330432917.1">
    <property type="nucleotide sequence ID" value="NZ_JAZDUF010000003.1"/>
</dbReference>
<dbReference type="Proteomes" id="UP001347146">
    <property type="component" value="Unassembled WGS sequence"/>
</dbReference>
<organism evidence="1 2">
    <name type="scientific">Gordonia sesuvii</name>
    <dbReference type="NCBI Taxonomy" id="3116777"/>
    <lineage>
        <taxon>Bacteria</taxon>
        <taxon>Bacillati</taxon>
        <taxon>Actinomycetota</taxon>
        <taxon>Actinomycetes</taxon>
        <taxon>Mycobacteriales</taxon>
        <taxon>Gordoniaceae</taxon>
        <taxon>Gordonia</taxon>
    </lineage>
</organism>
<keyword evidence="2" id="KW-1185">Reference proteome</keyword>
<protein>
    <submittedName>
        <fullName evidence="1">Uncharacterized protein</fullName>
    </submittedName>
</protein>
<reference evidence="1 2" key="1">
    <citation type="submission" date="2024-01" db="EMBL/GenBank/DDBJ databases">
        <title>Draft genome sequence of Gordonia sp. LSe1-13.</title>
        <authorList>
            <person name="Suphannarot A."/>
            <person name="Mingma R."/>
        </authorList>
    </citation>
    <scope>NUCLEOTIDE SEQUENCE [LARGE SCALE GENOMIC DNA]</scope>
    <source>
        <strain evidence="1 2">LSe1-13</strain>
    </source>
</reference>
<sequence>MAAVAEAASVAQAEVEAVKRQLEEVRAFAAAKGLVIDDASGNVELPAWEISTMNVDRANDRDTAQVMLNRVMLAADDADRDLAMAIQAATGEIAPATLSGSNAVLPPPETPDHLPGREVPMTPGVPVAGPSPKMSSTRILDVKVPKDWSDPDMTSDLARTYALPVTIDPSHQGARGGISRNLLPQNPETGDGMGGGVGIPTKNGSHVELGVTQQKELRVVGAQPTSVGSVEVDGKSYLAITYGYDYEVSGVTRVDANGIQVTTDNAPNWQPISHGDVVKLHSKGVRVPDPGGTS</sequence>
<name>A0ABU7MDQ5_9ACTN</name>
<gene>
    <name evidence="1" type="ORF">VZC37_12870</name>
</gene>
<accession>A0ABU7MDQ5</accession>
<evidence type="ECO:0000313" key="1">
    <source>
        <dbReference type="EMBL" id="MEE3851234.1"/>
    </source>
</evidence>
<comment type="caution">
    <text evidence="1">The sequence shown here is derived from an EMBL/GenBank/DDBJ whole genome shotgun (WGS) entry which is preliminary data.</text>
</comment>
<proteinExistence type="predicted"/>